<evidence type="ECO:0000256" key="1">
    <source>
        <dbReference type="ARBA" id="ARBA00023013"/>
    </source>
</evidence>
<evidence type="ECO:0000313" key="5">
    <source>
        <dbReference type="Proteomes" id="UP000289738"/>
    </source>
</evidence>
<keyword evidence="2" id="KW-0131">Cell cycle</keyword>
<proteinExistence type="predicted"/>
<dbReference type="PANTHER" id="PTHR33142">
    <property type="entry name" value="CYCLIN-DEPENDENT PROTEIN KINASE INHIBITOR SMR13"/>
    <property type="match status" value="1"/>
</dbReference>
<dbReference type="EMBL" id="SDMP01000008">
    <property type="protein sequence ID" value="RYR42962.1"/>
    <property type="molecule type" value="Genomic_DNA"/>
</dbReference>
<evidence type="ECO:0008006" key="6">
    <source>
        <dbReference type="Google" id="ProtNLM"/>
    </source>
</evidence>
<sequence>MDSTCSAEKQASPHDQENPRNLKKLVISSTKKLKMEKEKEKEMEIENVKEGCKTPTSPENKIPSLLKCPPPPKKKPSPPLATASKRRTSFYQQQVTAEEIEEFFQALPIRK</sequence>
<dbReference type="InterPro" id="IPR040389">
    <property type="entry name" value="SMR"/>
</dbReference>
<evidence type="ECO:0000313" key="4">
    <source>
        <dbReference type="EMBL" id="RYR42962.1"/>
    </source>
</evidence>
<dbReference type="GO" id="GO:0032875">
    <property type="term" value="P:regulation of DNA endoreduplication"/>
    <property type="evidence" value="ECO:0007669"/>
    <property type="project" value="InterPro"/>
</dbReference>
<dbReference type="GO" id="GO:0004860">
    <property type="term" value="F:protein kinase inhibitor activity"/>
    <property type="evidence" value="ECO:0007669"/>
    <property type="project" value="UniProtKB-KW"/>
</dbReference>
<evidence type="ECO:0000256" key="2">
    <source>
        <dbReference type="ARBA" id="ARBA00023306"/>
    </source>
</evidence>
<reference evidence="4 5" key="1">
    <citation type="submission" date="2019-01" db="EMBL/GenBank/DDBJ databases">
        <title>Sequencing of cultivated peanut Arachis hypogaea provides insights into genome evolution and oil improvement.</title>
        <authorList>
            <person name="Chen X."/>
        </authorList>
    </citation>
    <scope>NUCLEOTIDE SEQUENCE [LARGE SCALE GENOMIC DNA]</scope>
    <source>
        <strain evidence="5">cv. Fuhuasheng</strain>
        <tissue evidence="4">Leaves</tissue>
    </source>
</reference>
<comment type="caution">
    <text evidence="4">The sequence shown here is derived from an EMBL/GenBank/DDBJ whole genome shotgun (WGS) entry which is preliminary data.</text>
</comment>
<feature type="compositionally biased region" description="Basic and acidic residues" evidence="3">
    <location>
        <begin position="11"/>
        <end position="20"/>
    </location>
</feature>
<keyword evidence="5" id="KW-1185">Reference proteome</keyword>
<dbReference type="GO" id="GO:0005634">
    <property type="term" value="C:nucleus"/>
    <property type="evidence" value="ECO:0007669"/>
    <property type="project" value="TreeGrafter"/>
</dbReference>
<evidence type="ECO:0000256" key="3">
    <source>
        <dbReference type="SAM" id="MobiDB-lite"/>
    </source>
</evidence>
<gene>
    <name evidence="4" type="ORF">Ahy_A08g039394</name>
</gene>
<accession>A0A445BWD8</accession>
<organism evidence="4 5">
    <name type="scientific">Arachis hypogaea</name>
    <name type="common">Peanut</name>
    <dbReference type="NCBI Taxonomy" id="3818"/>
    <lineage>
        <taxon>Eukaryota</taxon>
        <taxon>Viridiplantae</taxon>
        <taxon>Streptophyta</taxon>
        <taxon>Embryophyta</taxon>
        <taxon>Tracheophyta</taxon>
        <taxon>Spermatophyta</taxon>
        <taxon>Magnoliopsida</taxon>
        <taxon>eudicotyledons</taxon>
        <taxon>Gunneridae</taxon>
        <taxon>Pentapetalae</taxon>
        <taxon>rosids</taxon>
        <taxon>fabids</taxon>
        <taxon>Fabales</taxon>
        <taxon>Fabaceae</taxon>
        <taxon>Papilionoideae</taxon>
        <taxon>50 kb inversion clade</taxon>
        <taxon>dalbergioids sensu lato</taxon>
        <taxon>Dalbergieae</taxon>
        <taxon>Pterocarpus clade</taxon>
        <taxon>Arachis</taxon>
    </lineage>
</organism>
<dbReference type="PANTHER" id="PTHR33142:SF8">
    <property type="entry name" value="CYCLIN-DEPENDENT PROTEIN KINASE INHIBITOR SMR9"/>
    <property type="match status" value="1"/>
</dbReference>
<protein>
    <recommendedName>
        <fullName evidence="6">Cyclin-dependent protein kinase inhibitor</fullName>
    </recommendedName>
</protein>
<feature type="region of interest" description="Disordered" evidence="3">
    <location>
        <begin position="1"/>
        <end position="89"/>
    </location>
</feature>
<dbReference type="AlphaFoldDB" id="A0A445BWD8"/>
<dbReference type="Proteomes" id="UP000289738">
    <property type="component" value="Chromosome A08"/>
</dbReference>
<feature type="compositionally biased region" description="Basic and acidic residues" evidence="3">
    <location>
        <begin position="33"/>
        <end position="52"/>
    </location>
</feature>
<name>A0A445BWD8_ARAHY</name>
<keyword evidence="1" id="KW-0649">Protein kinase inhibitor</keyword>